<protein>
    <submittedName>
        <fullName evidence="1">Uncharacterized protein</fullName>
    </submittedName>
</protein>
<dbReference type="Proteomes" id="UP000517523">
    <property type="component" value="Unassembled WGS sequence"/>
</dbReference>
<organism evidence="1 2">
    <name type="scientific">Paenibacillus rhizosphaerae</name>
    <dbReference type="NCBI Taxonomy" id="297318"/>
    <lineage>
        <taxon>Bacteria</taxon>
        <taxon>Bacillati</taxon>
        <taxon>Bacillota</taxon>
        <taxon>Bacilli</taxon>
        <taxon>Bacillales</taxon>
        <taxon>Paenibacillaceae</taxon>
        <taxon>Paenibacillus</taxon>
    </lineage>
</organism>
<dbReference type="AlphaFoldDB" id="A0A839TLJ6"/>
<dbReference type="Pfam" id="PF19635">
    <property type="entry name" value="DUF6138"/>
    <property type="match status" value="1"/>
</dbReference>
<evidence type="ECO:0000313" key="2">
    <source>
        <dbReference type="Proteomes" id="UP000517523"/>
    </source>
</evidence>
<comment type="caution">
    <text evidence="1">The sequence shown here is derived from an EMBL/GenBank/DDBJ whole genome shotgun (WGS) entry which is preliminary data.</text>
</comment>
<gene>
    <name evidence="1" type="ORF">FHS19_000893</name>
</gene>
<proteinExistence type="predicted"/>
<sequence>MWSKLSVKQGPAREGLVYNIRKYKLQSDCFLHIEPLLARLEEKHRSNPDRLLGWVSQYTSSFREWAEEHFLVRYFERAGTFGQDWRRKDAADGAVVNEEELDFFVYAALKVGRREPELRARYLDLAVELGSEKAAGYIKNGSGRFRHRFEGTAIKAAANDVTETIDIHLYAEEEAAYREGLAYITGLLSEGFPKEYQLNLKSPGKDKHYLPLNKLAKSQLHRFFAGALRYPGLHPLIAEYAGAAMEEFAWYQDVDPGEKSVMPGTYAVLGLGLLSTEYFPLLRRYMEMVDTEHQSAQDGYAEAFIEAQGLTPDLMPCLVTILLGGSDLAKPVKSFLIDTPELAEALLMELESKEDYQRETVLYRIFGTRTKLAQSAKKEPSPMKEKLERMLAWYA</sequence>
<dbReference type="EMBL" id="JACHXJ010000001">
    <property type="protein sequence ID" value="MBB3126239.1"/>
    <property type="molecule type" value="Genomic_DNA"/>
</dbReference>
<dbReference type="InterPro" id="IPR046136">
    <property type="entry name" value="DUF6138"/>
</dbReference>
<evidence type="ECO:0000313" key="1">
    <source>
        <dbReference type="EMBL" id="MBB3126239.1"/>
    </source>
</evidence>
<accession>A0A839TLJ6</accession>
<name>A0A839TLJ6_9BACL</name>
<dbReference type="RefSeq" id="WP_183579083.1">
    <property type="nucleotide sequence ID" value="NZ_JACHXJ010000001.1"/>
</dbReference>
<reference evidence="1 2" key="1">
    <citation type="submission" date="2020-08" db="EMBL/GenBank/DDBJ databases">
        <title>Genomic Encyclopedia of Type Strains, Phase III (KMG-III): the genomes of soil and plant-associated and newly described type strains.</title>
        <authorList>
            <person name="Whitman W."/>
        </authorList>
    </citation>
    <scope>NUCLEOTIDE SEQUENCE [LARGE SCALE GENOMIC DNA]</scope>
    <source>
        <strain evidence="1 2">CECT 5831</strain>
    </source>
</reference>